<reference evidence="2 3" key="1">
    <citation type="submission" date="2020-08" db="EMBL/GenBank/DDBJ databases">
        <title>Genomic Encyclopedia of Type Strains, Phase III (KMG-III): the genomes of soil and plant-associated and newly described type strains.</title>
        <authorList>
            <person name="Whitman W."/>
        </authorList>
    </citation>
    <scope>NUCLEOTIDE SEQUENCE [LARGE SCALE GENOMIC DNA]</scope>
    <source>
        <strain evidence="2 3">CECT 8712</strain>
    </source>
</reference>
<dbReference type="GO" id="GO:0004497">
    <property type="term" value="F:monooxygenase activity"/>
    <property type="evidence" value="ECO:0007669"/>
    <property type="project" value="InterPro"/>
</dbReference>
<protein>
    <submittedName>
        <fullName evidence="2">Cytochrome P450</fullName>
    </submittedName>
</protein>
<dbReference type="GO" id="GO:0016705">
    <property type="term" value="F:oxidoreductase activity, acting on paired donors, with incorporation or reduction of molecular oxygen"/>
    <property type="evidence" value="ECO:0007669"/>
    <property type="project" value="InterPro"/>
</dbReference>
<evidence type="ECO:0000313" key="2">
    <source>
        <dbReference type="EMBL" id="MBB6121302.1"/>
    </source>
</evidence>
<dbReference type="SUPFAM" id="SSF48264">
    <property type="entry name" value="Cytochrome P450"/>
    <property type="match status" value="1"/>
</dbReference>
<keyword evidence="3" id="KW-1185">Reference proteome</keyword>
<dbReference type="Pfam" id="PF00067">
    <property type="entry name" value="p450"/>
    <property type="match status" value="1"/>
</dbReference>
<dbReference type="InterPro" id="IPR001128">
    <property type="entry name" value="Cyt_P450"/>
</dbReference>
<dbReference type="Gene3D" id="1.10.630.10">
    <property type="entry name" value="Cytochrome P450"/>
    <property type="match status" value="1"/>
</dbReference>
<dbReference type="RefSeq" id="WP_184292745.1">
    <property type="nucleotide sequence ID" value="NZ_JACHJO010000009.1"/>
</dbReference>
<dbReference type="GO" id="GO:0005506">
    <property type="term" value="F:iron ion binding"/>
    <property type="evidence" value="ECO:0007669"/>
    <property type="project" value="InterPro"/>
</dbReference>
<dbReference type="InterPro" id="IPR036396">
    <property type="entry name" value="Cyt_P450_sf"/>
</dbReference>
<name>A0A841IT18_9ACTN</name>
<dbReference type="PANTHER" id="PTHR24305">
    <property type="entry name" value="CYTOCHROME P450"/>
    <property type="match status" value="1"/>
</dbReference>
<dbReference type="GO" id="GO:0020037">
    <property type="term" value="F:heme binding"/>
    <property type="evidence" value="ECO:0007669"/>
    <property type="project" value="InterPro"/>
</dbReference>
<dbReference type="Proteomes" id="UP000536604">
    <property type="component" value="Unassembled WGS sequence"/>
</dbReference>
<comment type="similarity">
    <text evidence="1">Belongs to the cytochrome P450 family.</text>
</comment>
<evidence type="ECO:0000256" key="1">
    <source>
        <dbReference type="ARBA" id="ARBA00010617"/>
    </source>
</evidence>
<dbReference type="EMBL" id="JACHJO010000009">
    <property type="protein sequence ID" value="MBB6121302.1"/>
    <property type="molecule type" value="Genomic_DNA"/>
</dbReference>
<evidence type="ECO:0000313" key="3">
    <source>
        <dbReference type="Proteomes" id="UP000536604"/>
    </source>
</evidence>
<comment type="caution">
    <text evidence="2">The sequence shown here is derived from an EMBL/GenBank/DDBJ whole genome shotgun (WGS) entry which is preliminary data.</text>
</comment>
<sequence>MRTEHRTRRAGAADTARLLGTVVAPVLARGVILRRPLPTRLTAWADTDGLLVSTLRNLRERHGPDPLPVDLPGRRFAVVLSAQDVGRILEQTPEPFSAAGTEKRGALAHFQPHGLLPSDPKDRAGRREANERALVPGQAIHPHGDVIAAQADQEASALALALRREGVDLTWKRYTASYNALARRLVFGAGAAQDRRTDSLLRHLRSRANWSYLAPVDRSARAELLERLRANIASAEPGSLAAGLPDREDAPDQVAHWLFAFDAAAIASYRALALLTSLSPGAWAAREEAATREGLDLPMLRATVQESVRLWPTTFVVVRESTGPIAWESAEFEAGTGFLIFSSFFHRDSSRLSYADSFEPEAWLDGRAAADPGLVPFSAGPAVCPAQDVVRLATSLFLRALLREGTPRRTDASPLPASGLPASLDHLALKFTIDGGKS</sequence>
<dbReference type="InterPro" id="IPR050121">
    <property type="entry name" value="Cytochrome_P450_monoxygenase"/>
</dbReference>
<organism evidence="2 3">
    <name type="scientific">Nocardiopsis algeriensis</name>
    <dbReference type="NCBI Taxonomy" id="1478215"/>
    <lineage>
        <taxon>Bacteria</taxon>
        <taxon>Bacillati</taxon>
        <taxon>Actinomycetota</taxon>
        <taxon>Actinomycetes</taxon>
        <taxon>Streptosporangiales</taxon>
        <taxon>Nocardiopsidaceae</taxon>
        <taxon>Nocardiopsis</taxon>
    </lineage>
</organism>
<gene>
    <name evidence="2" type="ORF">FHS13_003270</name>
</gene>
<accession>A0A841IT18</accession>
<proteinExistence type="inferred from homology"/>
<dbReference type="PANTHER" id="PTHR24305:SF166">
    <property type="entry name" value="CYTOCHROME P450 12A4, MITOCHONDRIAL-RELATED"/>
    <property type="match status" value="1"/>
</dbReference>
<dbReference type="AlphaFoldDB" id="A0A841IT18"/>